<dbReference type="InterPro" id="IPR029061">
    <property type="entry name" value="THDP-binding"/>
</dbReference>
<dbReference type="SUPFAM" id="SSF52518">
    <property type="entry name" value="Thiamin diphosphate-binding fold (THDP-binding)"/>
    <property type="match status" value="1"/>
</dbReference>
<dbReference type="AlphaFoldDB" id="A0A382BGY8"/>
<name>A0A382BGY8_9ZZZZ</name>
<dbReference type="Gene3D" id="3.40.50.920">
    <property type="match status" value="1"/>
</dbReference>
<dbReference type="EMBL" id="UINC01029780">
    <property type="protein sequence ID" value="SVB13085.1"/>
    <property type="molecule type" value="Genomic_DNA"/>
</dbReference>
<evidence type="ECO:0000313" key="1">
    <source>
        <dbReference type="EMBL" id="SVB13085.1"/>
    </source>
</evidence>
<evidence type="ECO:0008006" key="2">
    <source>
        <dbReference type="Google" id="ProtNLM"/>
    </source>
</evidence>
<protein>
    <recommendedName>
        <fullName evidence="2">Transketolase-like pyrimidine-binding domain-containing protein</fullName>
    </recommendedName>
</protein>
<dbReference type="Gene3D" id="3.40.50.970">
    <property type="match status" value="1"/>
</dbReference>
<organism evidence="1">
    <name type="scientific">marine metagenome</name>
    <dbReference type="NCBI Taxonomy" id="408172"/>
    <lineage>
        <taxon>unclassified sequences</taxon>
        <taxon>metagenomes</taxon>
        <taxon>ecological metagenomes</taxon>
    </lineage>
</organism>
<accession>A0A382BGY8</accession>
<dbReference type="SUPFAM" id="SSF52922">
    <property type="entry name" value="TK C-terminal domain-like"/>
    <property type="match status" value="1"/>
</dbReference>
<dbReference type="InterPro" id="IPR009014">
    <property type="entry name" value="Transketo_C/PFOR_II"/>
</dbReference>
<sequence length="318" mass="34626">MSKQTYITHIVQQVNKVTERCGAIFVYGENIDYGSRLSGLARGLTVNPAGRIQNVGNCELTHVGVGLGILLDGGQAALFGKQLDFLVLGLEQACDTFNFIRAYRPRSTWGSFTIFVIVCDQGYQGPQSSLNGAGDFASLINIPIYCLNGADDAAGVVDRHFASPGFRIICLSQRQFGAPALQVPAEWHAEDDSLFRYRSGDDATVVSLNFALRDSLDMNDTLVGAGVHSDVFHMNFVPGADLTAVLQSCRRTGKLVLLDDSKTVTKFGDILIAELSQSGADVEVLSFCRRGCRNEDYGANEDRFMPDHARALAFIRRA</sequence>
<proteinExistence type="predicted"/>
<reference evidence="1" key="1">
    <citation type="submission" date="2018-05" db="EMBL/GenBank/DDBJ databases">
        <authorList>
            <person name="Lanie J.A."/>
            <person name="Ng W.-L."/>
            <person name="Kazmierczak K.M."/>
            <person name="Andrzejewski T.M."/>
            <person name="Davidsen T.M."/>
            <person name="Wayne K.J."/>
            <person name="Tettelin H."/>
            <person name="Glass J.I."/>
            <person name="Rusch D."/>
            <person name="Podicherti R."/>
            <person name="Tsui H.-C.T."/>
            <person name="Winkler M.E."/>
        </authorList>
    </citation>
    <scope>NUCLEOTIDE SEQUENCE</scope>
</reference>
<gene>
    <name evidence="1" type="ORF">METZ01_LOCUS165939</name>
</gene>